<keyword evidence="1" id="KW-0472">Membrane</keyword>
<dbReference type="EMBL" id="CP002083">
    <property type="protein sequence ID" value="ADJ24229.1"/>
    <property type="molecule type" value="Genomic_DNA"/>
</dbReference>
<protein>
    <submittedName>
        <fullName evidence="2">Uncharacterized protein</fullName>
    </submittedName>
</protein>
<proteinExistence type="predicted"/>
<feature type="transmembrane region" description="Helical" evidence="1">
    <location>
        <begin position="61"/>
        <end position="83"/>
    </location>
</feature>
<evidence type="ECO:0000313" key="3">
    <source>
        <dbReference type="Proteomes" id="UP000002033"/>
    </source>
</evidence>
<dbReference type="HOGENOM" id="CLU_173971_0_0_5"/>
<feature type="transmembrane region" description="Helical" evidence="1">
    <location>
        <begin position="12"/>
        <end position="31"/>
    </location>
</feature>
<name>D8JS11_HYPDA</name>
<keyword evidence="1" id="KW-0812">Transmembrane</keyword>
<feature type="transmembrane region" description="Helical" evidence="1">
    <location>
        <begin position="38"/>
        <end position="55"/>
    </location>
</feature>
<dbReference type="OrthoDB" id="9808598at2"/>
<evidence type="ECO:0000256" key="1">
    <source>
        <dbReference type="SAM" id="Phobius"/>
    </source>
</evidence>
<dbReference type="AlphaFoldDB" id="D8JS11"/>
<dbReference type="eggNOG" id="ENOG50332A5">
    <property type="taxonomic scope" value="Bacteria"/>
</dbReference>
<organism evidence="2 3">
    <name type="scientific">Hyphomicrobium denitrificans (strain ATCC 51888 / DSM 1869 / NCIMB 11706 / TK 0415)</name>
    <dbReference type="NCBI Taxonomy" id="582899"/>
    <lineage>
        <taxon>Bacteria</taxon>
        <taxon>Pseudomonadati</taxon>
        <taxon>Pseudomonadota</taxon>
        <taxon>Alphaproteobacteria</taxon>
        <taxon>Hyphomicrobiales</taxon>
        <taxon>Hyphomicrobiaceae</taxon>
        <taxon>Hyphomicrobium</taxon>
    </lineage>
</organism>
<reference evidence="3" key="1">
    <citation type="journal article" date="2011" name="J. Bacteriol.">
        <title>Genome sequences of eight morphologically diverse alphaproteobacteria.</title>
        <authorList>
            <consortium name="US DOE Joint Genome Institute"/>
            <person name="Brown P.J."/>
            <person name="Kysela D.T."/>
            <person name="Buechlein A."/>
            <person name="Hemmerich C."/>
            <person name="Brun Y.V."/>
        </authorList>
    </citation>
    <scope>NUCLEOTIDE SEQUENCE [LARGE SCALE GENOMIC DNA]</scope>
    <source>
        <strain evidence="3">ATCC 51888 / DSM 1869 / NCIB 11706 / TK 0415</strain>
    </source>
</reference>
<keyword evidence="3" id="KW-1185">Reference proteome</keyword>
<dbReference type="RefSeq" id="WP_013216388.1">
    <property type="nucleotide sequence ID" value="NC_014313.1"/>
</dbReference>
<evidence type="ECO:0000313" key="2">
    <source>
        <dbReference type="EMBL" id="ADJ24229.1"/>
    </source>
</evidence>
<keyword evidence="1" id="KW-1133">Transmembrane helix</keyword>
<dbReference type="KEGG" id="hdn:Hden_2432"/>
<dbReference type="Proteomes" id="UP000002033">
    <property type="component" value="Chromosome"/>
</dbReference>
<accession>D8JS11</accession>
<gene>
    <name evidence="2" type="ordered locus">Hden_2432</name>
</gene>
<sequence length="95" mass="10747">MNALQADRKPINPYLILALAIVLPGMGHVAIGQQQRGFMFALFTLLLALVTWQFAPPDRSIIGRSALGLFVWALSIPDAYRMARINWEAWKRRNP</sequence>
<dbReference type="STRING" id="582899.Hden_2432"/>